<dbReference type="Gene3D" id="3.40.50.740">
    <property type="match status" value="1"/>
</dbReference>
<dbReference type="RefSeq" id="WP_099614179.1">
    <property type="nucleotide sequence ID" value="NZ_KZ319369.1"/>
</dbReference>
<dbReference type="Pfam" id="PF01568">
    <property type="entry name" value="Molydop_binding"/>
    <property type="match status" value="1"/>
</dbReference>
<sequence length="1029" mass="111180">MDKNRRNFLKGAAAAGGVATFAAGYYDPLEKMAKGLVNGTSGKPTNDRLHANSLAPEYSVDPTTGEVKLNPGQRIAFTVCYGCTTKCGVRVRIDKEQDKVLRVSGNPYHPLSSDEHLDENTPVMDAFRQMSNFKDQGQLNRSTACARGNAAMAQLTSDQRVLTCLKRVGPRGSNQWESVPFEQLLDEIVEGGDLFGEGNVEGLRAIRDIETPLDPKNPEYGPKANQLLVMEATDYGRSALLKRFAWNAFGTRNYGHHGAYCGLAFRMGSGAVMNDLAKNAHVKPDFANTKFALFIGTAPSQAGNPFKRQGRMLAQARTKGDLEYVVIDPALTAAASHAAGERNNWISILPGTDPALTMGLMRWMLENDGYAKDYLAIPGNAAAQAAGEKGHSNATHLVIDDDAHPRAGYFLRMSDIGRATAGAEDDVPVVVDANGELASSEVASSAELFVERTVETGNGPVVVRSSLFKLRAEAQKYSIEEYADICGIDAEIIRRLAKKFASHGRQSAADAHGGMMSGAGFYASFSVNMLNVLAGSFNHKGGVAKGGGSFNGVGKGPRYDLADFPGKVGPKGIFLSRSRFPYEKSSEYKRKVASGQSPYPAEGPWRKLAPPILTEHLMSGLDGYPYRIKAMISAMANPLYGQAGLTSVIEEKLKDPKNIGLFVAVDGFINETNRFADYIVPDSVMYEVWGFTGAWSGTLTKMTTACWPVVEPRQVKTAAGEPVSLDAFFIELGKKLSLPGFGDDVIAGADGTMHPLNRAEDFYLRAAANIAMTGKPLSAPSEEDIVAGGIEPLMDRIKSTVAEDEVGPVAHLYSRGGRFETMEKAYDGDKLGHAWSRPLCVYNEDVGTAIDSYSGKRLTGTPMYHPPRFWDGSLMREHFPENEWPLLAFSFKSNLMNSYAIGLERLRMIKPYNPVLINRKDAEKFGVQHGDTISIESPGGKVLALALVGDGVHEGAIGIEHGYGHRELGAAGHVIDGEERPGNPYLGAGVNINDLGFADPTRTDQTATWLENVSGAAVRQGLPVRIRTV</sequence>
<dbReference type="GO" id="GO:0051539">
    <property type="term" value="F:4 iron, 4 sulfur cluster binding"/>
    <property type="evidence" value="ECO:0007669"/>
    <property type="project" value="UniProtKB-KW"/>
</dbReference>
<comment type="caution">
    <text evidence="12">The sequence shown here is derived from an EMBL/GenBank/DDBJ whole genome shotgun (WGS) entry which is preliminary data.</text>
</comment>
<dbReference type="InterPro" id="IPR006657">
    <property type="entry name" value="MoPterin_dinucl-bd_dom"/>
</dbReference>
<dbReference type="Gene3D" id="3.30.200.210">
    <property type="match status" value="1"/>
</dbReference>
<dbReference type="InterPro" id="IPR019546">
    <property type="entry name" value="TAT_signal_bac_arc"/>
</dbReference>
<evidence type="ECO:0000256" key="1">
    <source>
        <dbReference type="ARBA" id="ARBA00001942"/>
    </source>
</evidence>
<evidence type="ECO:0000256" key="4">
    <source>
        <dbReference type="ARBA" id="ARBA00022505"/>
    </source>
</evidence>
<feature type="domain" description="4Fe-4S Mo/W bis-MGD-type" evidence="11">
    <location>
        <begin position="73"/>
        <end position="159"/>
    </location>
</feature>
<dbReference type="Gene3D" id="2.40.40.20">
    <property type="match status" value="1"/>
</dbReference>
<keyword evidence="7" id="KW-0560">Oxidoreductase</keyword>
<evidence type="ECO:0000256" key="8">
    <source>
        <dbReference type="ARBA" id="ARBA00023004"/>
    </source>
</evidence>
<evidence type="ECO:0000256" key="10">
    <source>
        <dbReference type="SAM" id="Phobius"/>
    </source>
</evidence>
<keyword evidence="13" id="KW-1185">Reference proteome</keyword>
<evidence type="ECO:0000313" key="12">
    <source>
        <dbReference type="EMBL" id="PHQ15605.1"/>
    </source>
</evidence>
<dbReference type="PROSITE" id="PS51669">
    <property type="entry name" value="4FE4S_MOW_BIS_MGD"/>
    <property type="match status" value="1"/>
</dbReference>
<keyword evidence="9" id="KW-0411">Iron-sulfur</keyword>
<keyword evidence="4" id="KW-0500">Molybdenum</keyword>
<evidence type="ECO:0000256" key="3">
    <source>
        <dbReference type="ARBA" id="ARBA00022485"/>
    </source>
</evidence>
<gene>
    <name evidence="12" type="ORF">CLH61_08025</name>
</gene>
<dbReference type="PANTHER" id="PTHR43742">
    <property type="entry name" value="TRIMETHYLAMINE-N-OXIDE REDUCTASE"/>
    <property type="match status" value="1"/>
</dbReference>
<dbReference type="Gene3D" id="3.40.228.10">
    <property type="entry name" value="Dimethylsulfoxide Reductase, domain 2"/>
    <property type="match status" value="1"/>
</dbReference>
<keyword evidence="6" id="KW-0732">Signal</keyword>
<evidence type="ECO:0000256" key="5">
    <source>
        <dbReference type="ARBA" id="ARBA00022723"/>
    </source>
</evidence>
<name>A0A2G1UMD7_9GAMM</name>
<organism evidence="12 13">
    <name type="scientific">Marinobacter profundi</name>
    <dbReference type="NCBI Taxonomy" id="2666256"/>
    <lineage>
        <taxon>Bacteria</taxon>
        <taxon>Pseudomonadati</taxon>
        <taxon>Pseudomonadota</taxon>
        <taxon>Gammaproteobacteria</taxon>
        <taxon>Pseudomonadales</taxon>
        <taxon>Marinobacteraceae</taxon>
        <taxon>Marinobacter</taxon>
    </lineage>
</organism>
<evidence type="ECO:0000256" key="6">
    <source>
        <dbReference type="ARBA" id="ARBA00022729"/>
    </source>
</evidence>
<reference evidence="12 13" key="1">
    <citation type="submission" date="2017-09" db="EMBL/GenBank/DDBJ databases">
        <title>The draft genome sequences of Marinobacter sp. PWS21.</title>
        <authorList>
            <person name="Cao J."/>
        </authorList>
    </citation>
    <scope>NUCLEOTIDE SEQUENCE [LARGE SCALE GENOMIC DNA]</scope>
    <source>
        <strain evidence="12 13">PWS21</strain>
    </source>
</reference>
<protein>
    <submittedName>
        <fullName evidence="12">Tetrathionate reductase subunit TtrA</fullName>
    </submittedName>
</protein>
<evidence type="ECO:0000259" key="11">
    <source>
        <dbReference type="PROSITE" id="PS51669"/>
    </source>
</evidence>
<dbReference type="Pfam" id="PF00384">
    <property type="entry name" value="Molybdopterin"/>
    <property type="match status" value="1"/>
</dbReference>
<dbReference type="NCBIfam" id="TIGR01409">
    <property type="entry name" value="TAT_signal_seq"/>
    <property type="match status" value="1"/>
</dbReference>
<dbReference type="InterPro" id="IPR006311">
    <property type="entry name" value="TAT_signal"/>
</dbReference>
<dbReference type="CDD" id="cd02758">
    <property type="entry name" value="MopB_Tetrathionate-Ra"/>
    <property type="match status" value="1"/>
</dbReference>
<keyword evidence="10" id="KW-0812">Transmembrane</keyword>
<dbReference type="SUPFAM" id="SSF50692">
    <property type="entry name" value="ADC-like"/>
    <property type="match status" value="1"/>
</dbReference>
<evidence type="ECO:0000256" key="9">
    <source>
        <dbReference type="ARBA" id="ARBA00023014"/>
    </source>
</evidence>
<keyword evidence="3" id="KW-0004">4Fe-4S</keyword>
<dbReference type="InterPro" id="IPR009010">
    <property type="entry name" value="Asp_de-COase-like_dom_sf"/>
</dbReference>
<evidence type="ECO:0000256" key="2">
    <source>
        <dbReference type="ARBA" id="ARBA00010312"/>
    </source>
</evidence>
<keyword evidence="10" id="KW-1133">Transmembrane helix</keyword>
<feature type="transmembrane region" description="Helical" evidence="10">
    <location>
        <begin position="7"/>
        <end position="26"/>
    </location>
</feature>
<proteinExistence type="inferred from homology"/>
<dbReference type="InterPro" id="IPR041929">
    <property type="entry name" value="Tetrathionate-R_A_N"/>
</dbReference>
<keyword evidence="8" id="KW-0408">Iron</keyword>
<dbReference type="AlphaFoldDB" id="A0A2G1UMD7"/>
<evidence type="ECO:0000256" key="7">
    <source>
        <dbReference type="ARBA" id="ARBA00023002"/>
    </source>
</evidence>
<comment type="similarity">
    <text evidence="2">Belongs to the prokaryotic molybdopterin-containing oxidoreductase family.</text>
</comment>
<dbReference type="SMART" id="SM00926">
    <property type="entry name" value="Molybdop_Fe4S4"/>
    <property type="match status" value="1"/>
</dbReference>
<dbReference type="GO" id="GO:0043546">
    <property type="term" value="F:molybdopterin cofactor binding"/>
    <property type="evidence" value="ECO:0007669"/>
    <property type="project" value="InterPro"/>
</dbReference>
<dbReference type="GO" id="GO:0016491">
    <property type="term" value="F:oxidoreductase activity"/>
    <property type="evidence" value="ECO:0007669"/>
    <property type="project" value="UniProtKB-KW"/>
</dbReference>
<dbReference type="Proteomes" id="UP000231409">
    <property type="component" value="Unassembled WGS sequence"/>
</dbReference>
<accession>A0A2G1UMD7</accession>
<dbReference type="InterPro" id="IPR050612">
    <property type="entry name" value="Prok_Mopterin_Oxidored"/>
</dbReference>
<dbReference type="InterPro" id="IPR006963">
    <property type="entry name" value="Mopterin_OxRdtase_4Fe-4S_dom"/>
</dbReference>
<dbReference type="PANTHER" id="PTHR43742:SF9">
    <property type="entry name" value="TETRATHIONATE REDUCTASE SUBUNIT A"/>
    <property type="match status" value="1"/>
</dbReference>
<dbReference type="InterPro" id="IPR006656">
    <property type="entry name" value="Mopterin_OxRdtase"/>
</dbReference>
<dbReference type="GO" id="GO:0046872">
    <property type="term" value="F:metal ion binding"/>
    <property type="evidence" value="ECO:0007669"/>
    <property type="project" value="UniProtKB-KW"/>
</dbReference>
<dbReference type="PROSITE" id="PS51318">
    <property type="entry name" value="TAT"/>
    <property type="match status" value="1"/>
</dbReference>
<comment type="cofactor">
    <cofactor evidence="1">
        <name>Mo-bis(molybdopterin guanine dinucleotide)</name>
        <dbReference type="ChEBI" id="CHEBI:60539"/>
    </cofactor>
</comment>
<dbReference type="InterPro" id="IPR037946">
    <property type="entry name" value="MopB_CT_Tetrathionate"/>
</dbReference>
<evidence type="ECO:0000313" key="13">
    <source>
        <dbReference type="Proteomes" id="UP000231409"/>
    </source>
</evidence>
<keyword evidence="5" id="KW-0479">Metal-binding</keyword>
<keyword evidence="10" id="KW-0472">Membrane</keyword>
<dbReference type="SUPFAM" id="SSF53706">
    <property type="entry name" value="Formate dehydrogenase/DMSO reductase, domains 1-3"/>
    <property type="match status" value="1"/>
</dbReference>
<dbReference type="CDD" id="cd02780">
    <property type="entry name" value="MopB_CT_Tetrathionate_Arsenate-R"/>
    <property type="match status" value="1"/>
</dbReference>
<dbReference type="EMBL" id="NTFH01000006">
    <property type="protein sequence ID" value="PHQ15605.1"/>
    <property type="molecule type" value="Genomic_DNA"/>
</dbReference>